<dbReference type="AlphaFoldDB" id="A0A1F8EIY3"/>
<feature type="domain" description="DUF5671" evidence="2">
    <location>
        <begin position="2"/>
        <end position="135"/>
    </location>
</feature>
<evidence type="ECO:0000313" key="4">
    <source>
        <dbReference type="Proteomes" id="UP000177117"/>
    </source>
</evidence>
<dbReference type="Pfam" id="PF18920">
    <property type="entry name" value="DUF5671"/>
    <property type="match status" value="1"/>
</dbReference>
<evidence type="ECO:0000313" key="3">
    <source>
        <dbReference type="EMBL" id="OGM99998.1"/>
    </source>
</evidence>
<sequence>MYLLSIITLVTIAVAFGILLYQYIDIKFPDLLTEGYYWSKSASFDSVRNSMAVLMVVFPVFIWVSWFLRKDLKKNPEKRELKIRRWLLYLTLFLASLVIIGDLVALLINFLNGELTNRFVLKVLVVFFIAGSIFAHYFSELKDKAFSWMGIFDKALIILVAVGVAAGFWIAGSPAQQRAIRFDERRVSDLSNIQYQVLNYWQRKQVLPQNTQQLNDSISGFVSPKDPETRVDYGYRVTGSKSFEVCAVFATSNFEEFSDKDRSVAMYYGAEPGDWSHGVGMTCFERTIDPDLYPPINDKNITPRPL</sequence>
<feature type="transmembrane region" description="Helical" evidence="1">
    <location>
        <begin position="120"/>
        <end position="139"/>
    </location>
</feature>
<evidence type="ECO:0000259" key="2">
    <source>
        <dbReference type="Pfam" id="PF18920"/>
    </source>
</evidence>
<organism evidence="3 4">
    <name type="scientific">Candidatus Yanofskybacteria bacterium RIFCSPHIGHO2_01_FULL_41_53</name>
    <dbReference type="NCBI Taxonomy" id="1802663"/>
    <lineage>
        <taxon>Bacteria</taxon>
        <taxon>Candidatus Yanofskyibacteriota</taxon>
    </lineage>
</organism>
<keyword evidence="1" id="KW-1133">Transmembrane helix</keyword>
<reference evidence="3 4" key="1">
    <citation type="journal article" date="2016" name="Nat. Commun.">
        <title>Thousands of microbial genomes shed light on interconnected biogeochemical processes in an aquifer system.</title>
        <authorList>
            <person name="Anantharaman K."/>
            <person name="Brown C.T."/>
            <person name="Hug L.A."/>
            <person name="Sharon I."/>
            <person name="Castelle C.J."/>
            <person name="Probst A.J."/>
            <person name="Thomas B.C."/>
            <person name="Singh A."/>
            <person name="Wilkins M.J."/>
            <person name="Karaoz U."/>
            <person name="Brodie E.L."/>
            <person name="Williams K.H."/>
            <person name="Hubbard S.S."/>
            <person name="Banfield J.F."/>
        </authorList>
    </citation>
    <scope>NUCLEOTIDE SEQUENCE [LARGE SCALE GENOMIC DNA]</scope>
</reference>
<gene>
    <name evidence="3" type="ORF">A2650_01140</name>
</gene>
<comment type="caution">
    <text evidence="3">The sequence shown here is derived from an EMBL/GenBank/DDBJ whole genome shotgun (WGS) entry which is preliminary data.</text>
</comment>
<feature type="transmembrane region" description="Helical" evidence="1">
    <location>
        <begin position="7"/>
        <end position="24"/>
    </location>
</feature>
<accession>A0A1F8EIY3</accession>
<evidence type="ECO:0000256" key="1">
    <source>
        <dbReference type="SAM" id="Phobius"/>
    </source>
</evidence>
<dbReference type="EMBL" id="MGJD01000031">
    <property type="protein sequence ID" value="OGM99998.1"/>
    <property type="molecule type" value="Genomic_DNA"/>
</dbReference>
<feature type="transmembrane region" description="Helical" evidence="1">
    <location>
        <begin position="88"/>
        <end position="108"/>
    </location>
</feature>
<feature type="transmembrane region" description="Helical" evidence="1">
    <location>
        <begin position="50"/>
        <end position="68"/>
    </location>
</feature>
<name>A0A1F8EIY3_9BACT</name>
<dbReference type="InterPro" id="IPR043728">
    <property type="entry name" value="DUF5671"/>
</dbReference>
<keyword evidence="1" id="KW-0812">Transmembrane</keyword>
<dbReference type="Proteomes" id="UP000177117">
    <property type="component" value="Unassembled WGS sequence"/>
</dbReference>
<protein>
    <recommendedName>
        <fullName evidence="2">DUF5671 domain-containing protein</fullName>
    </recommendedName>
</protein>
<feature type="transmembrane region" description="Helical" evidence="1">
    <location>
        <begin position="151"/>
        <end position="171"/>
    </location>
</feature>
<proteinExistence type="predicted"/>
<keyword evidence="1" id="KW-0472">Membrane</keyword>